<dbReference type="GO" id="GO:0000049">
    <property type="term" value="F:tRNA binding"/>
    <property type="evidence" value="ECO:0007669"/>
    <property type="project" value="TreeGrafter"/>
</dbReference>
<feature type="domain" description="ELP1 first N-terminal beta-propeller" evidence="8">
    <location>
        <begin position="1"/>
        <end position="405"/>
    </location>
</feature>
<dbReference type="Pfam" id="PF23797">
    <property type="entry name" value="Beta-prop_ELP1_2nd"/>
    <property type="match status" value="1"/>
</dbReference>
<evidence type="ECO:0000256" key="4">
    <source>
        <dbReference type="ARBA" id="ARBA00022694"/>
    </source>
</evidence>
<reference evidence="14" key="2">
    <citation type="submission" date="2015-01" db="EMBL/GenBank/DDBJ databases">
        <title>Evolutionary Origins and Diversification of the Mycorrhizal Mutualists.</title>
        <authorList>
            <consortium name="DOE Joint Genome Institute"/>
            <consortium name="Mycorrhizal Genomics Consortium"/>
            <person name="Kohler A."/>
            <person name="Kuo A."/>
            <person name="Nagy L.G."/>
            <person name="Floudas D."/>
            <person name="Copeland A."/>
            <person name="Barry K.W."/>
            <person name="Cichocki N."/>
            <person name="Veneault-Fourrey C."/>
            <person name="LaButti K."/>
            <person name="Lindquist E.A."/>
            <person name="Lipzen A."/>
            <person name="Lundell T."/>
            <person name="Morin E."/>
            <person name="Murat C."/>
            <person name="Riley R."/>
            <person name="Ohm R."/>
            <person name="Sun H."/>
            <person name="Tunlid A."/>
            <person name="Henrissat B."/>
            <person name="Grigoriev I.V."/>
            <person name="Hibbett D.S."/>
            <person name="Martin F."/>
        </authorList>
    </citation>
    <scope>NUCLEOTIDE SEQUENCE [LARGE SCALE GENOMIC DNA]</scope>
    <source>
        <strain evidence="14">F 1598</strain>
    </source>
</reference>
<evidence type="ECO:0000256" key="3">
    <source>
        <dbReference type="ARBA" id="ARBA00022490"/>
    </source>
</evidence>
<name>A0A0C3B7W1_PILCF</name>
<dbReference type="PANTHER" id="PTHR12747">
    <property type="entry name" value="ELONGATOR COMPLEX PROTEIN 1"/>
    <property type="match status" value="1"/>
</dbReference>
<feature type="region of interest" description="Disordered" evidence="7">
    <location>
        <begin position="188"/>
        <end position="208"/>
    </location>
</feature>
<dbReference type="UniPathway" id="UPA00988"/>
<feature type="region of interest" description="Disordered" evidence="7">
    <location>
        <begin position="1219"/>
        <end position="1240"/>
    </location>
</feature>
<evidence type="ECO:0000256" key="1">
    <source>
        <dbReference type="ARBA" id="ARBA00005043"/>
    </source>
</evidence>
<keyword evidence="14" id="KW-1185">Reference proteome</keyword>
<dbReference type="Pfam" id="PF23878">
    <property type="entry name" value="TPR_ELP1"/>
    <property type="match status" value="1"/>
</dbReference>
<dbReference type="OrthoDB" id="40048at2759"/>
<dbReference type="SUPFAM" id="SSF69322">
    <property type="entry name" value="Tricorn protease domain 2"/>
    <property type="match status" value="1"/>
</dbReference>
<keyword evidence="5" id="KW-0539">Nucleus</keyword>
<evidence type="ECO:0000256" key="6">
    <source>
        <dbReference type="SAM" id="Coils"/>
    </source>
</evidence>
<feature type="domain" description="ELP1 alpha-solenoid" evidence="11">
    <location>
        <begin position="844"/>
        <end position="945"/>
    </location>
</feature>
<protein>
    <recommendedName>
        <fullName evidence="5">Elongator complex protein 1</fullName>
    </recommendedName>
</protein>
<comment type="subcellular location">
    <subcellularLocation>
        <location evidence="5">Cytoplasm</location>
    </subcellularLocation>
    <subcellularLocation>
        <location evidence="5">Nucleus</location>
    </subcellularLocation>
</comment>
<dbReference type="Pfam" id="PF04762">
    <property type="entry name" value="Beta-prop_ELP1_1st"/>
    <property type="match status" value="1"/>
</dbReference>
<dbReference type="GO" id="GO:0005829">
    <property type="term" value="C:cytosol"/>
    <property type="evidence" value="ECO:0007669"/>
    <property type="project" value="TreeGrafter"/>
</dbReference>
<feature type="compositionally biased region" description="Low complexity" evidence="7">
    <location>
        <begin position="190"/>
        <end position="201"/>
    </location>
</feature>
<keyword evidence="4" id="KW-0819">tRNA processing</keyword>
<reference evidence="13 14" key="1">
    <citation type="submission" date="2014-04" db="EMBL/GenBank/DDBJ databases">
        <authorList>
            <consortium name="DOE Joint Genome Institute"/>
            <person name="Kuo A."/>
            <person name="Tarkka M."/>
            <person name="Buscot F."/>
            <person name="Kohler A."/>
            <person name="Nagy L.G."/>
            <person name="Floudas D."/>
            <person name="Copeland A."/>
            <person name="Barry K.W."/>
            <person name="Cichocki N."/>
            <person name="Veneault-Fourrey C."/>
            <person name="LaButti K."/>
            <person name="Lindquist E.A."/>
            <person name="Lipzen A."/>
            <person name="Lundell T."/>
            <person name="Morin E."/>
            <person name="Murat C."/>
            <person name="Sun H."/>
            <person name="Tunlid A."/>
            <person name="Henrissat B."/>
            <person name="Grigoriev I.V."/>
            <person name="Hibbett D.S."/>
            <person name="Martin F."/>
            <person name="Nordberg H.P."/>
            <person name="Cantor M.N."/>
            <person name="Hua S.X."/>
        </authorList>
    </citation>
    <scope>NUCLEOTIDE SEQUENCE [LARGE SCALE GENOMIC DNA]</scope>
    <source>
        <strain evidence="13 14">F 1598</strain>
    </source>
</reference>
<evidence type="ECO:0000256" key="2">
    <source>
        <dbReference type="ARBA" id="ARBA00006086"/>
    </source>
</evidence>
<evidence type="ECO:0000313" key="14">
    <source>
        <dbReference type="Proteomes" id="UP000054166"/>
    </source>
</evidence>
<gene>
    <name evidence="13" type="ORF">PILCRDRAFT_97403</name>
</gene>
<dbReference type="GO" id="GO:0005634">
    <property type="term" value="C:nucleus"/>
    <property type="evidence" value="ECO:0007669"/>
    <property type="project" value="UniProtKB-SubCell"/>
</dbReference>
<keyword evidence="6" id="KW-0175">Coiled coil</keyword>
<dbReference type="HOGENOM" id="CLU_001477_0_0_1"/>
<evidence type="ECO:0000256" key="7">
    <source>
        <dbReference type="SAM" id="MobiDB-lite"/>
    </source>
</evidence>
<dbReference type="FunCoup" id="A0A0C3B7W1">
    <property type="interactions" value="491"/>
</dbReference>
<evidence type="ECO:0000259" key="9">
    <source>
        <dbReference type="Pfam" id="PF23797"/>
    </source>
</evidence>
<sequence length="1361" mass="152022">MRNLSLSSCQIASFCGANICATAIDLDQNVLYAASERQNHDAGVEIEIWKVGLGRTHEKASEPSVLTMFSTTSASFSSCSQIVSFRVLPETNCLVLLMRGGDIAVLSLDDEDSVVEVEGTVEPGIQGASWSPDDSLLALVTVEEKLILMTSTFDVLSEMPLQTSDFGEDAPINVGWGSKQTQFHGSAGKAAAQAPSPSIQSNIGSSPDDDTLPRISWRGDGAFFVVSSLSPVPSNPTTSVNNAQRRRILRVYDRQASLQSTSEPVAGLEHPLAWKPSGNLIAGTQRFGFEGGGAGREDRHDIVFFERNGLRHGEFGLRELADKEGGAGGRQLEEKVGKWGYKVREMCWSSDSNVLGVWIERNEGDVVQLWTTGNYHWYLKQEILAPRSSSSKEPGRFTSISWHPEISLHIVLSTSTEVMQRIYAWETFTLASQTANDSGSVAVLDGSSILLTPFRTQNIPPPMSSYQLSVPSSSVLTSIGKRVPINASFSPPNGVLAVLWESGYVELYDLHARVEPGRRKVMAPTLTWNGNIGTVPSCRQVAVTAGAFEEPFARISVLGSDYGGVDIVTVVELGKESSVKTHEIKMPHPNGRLVASDGIVLWQAPDGQIFQGELLPDDSMKQEIGFPDKHTSHVASFPEFCFSSSCAAAPPTPGIEDTTWTTLFVGLSNSGKLYIASSSVTRLLASNVNSFCISSGFVIFATTAHEAHFAPLITLSPILTKSGEADDNVTLPEFEKRRVERGSRIVTSVPSTMSLILQMPRGNLETINPRPLVMEVVKHDLDAGNYHKAFIACRKHRIDLNVIVDHDRETFMRRLPSFIEQVDNVDHINLFLTNLGRHPRVIADLCDAIRLELERKDMTRFVNSILTAYVVKTPPDHEAGLELLLRLRETEPHLVEEALKYIIFLVDANSLFDTALGMYDFSLVLMIAQHAQKDPREYLPFLRELRALSKFYQRFKIDDHLKRHVKALRNLSLAGADHFEEAMMYVEEHQLYAEALSIWQHTDSFKPVLNVYGDWLFERREFKQAALVFVEAEKTSKAIVAYEKALEWQELFDLVSHKQVSDEDVISMGYRVAEDLSSKKRYPEAARVLLDYSKDVRLAVIALVQGHNFSEARRIVSIPVHHAFLAHVFKTTLLGLPELVTEIIYPAAFESRSQFAEDINDMREQLRKQVRRIQELRVKKMEEPDAFYGTEDTALHNVDVMTDVSMPATAFTRYTVAPTSASRTTKRSSRSKRKLERKVGAGSKGTIYEEEYLLKSITKLVTRYNVTQGEVGRLLPHLLHFTLEHREEGMALQADMDQFEVELKTAVEEIWDKPIETDDTGAKDWTEIKEKERQLNPTERVEKPGLNDTHWQLKLYNLAQH</sequence>
<accession>A0A0C3B7W1</accession>
<dbReference type="InterPro" id="IPR056167">
    <property type="entry name" value="A-sol_ELP1"/>
</dbReference>
<comment type="similarity">
    <text evidence="2 5">Belongs to the ELP1/IKA1 family.</text>
</comment>
<evidence type="ECO:0000313" key="13">
    <source>
        <dbReference type="EMBL" id="KIM82393.1"/>
    </source>
</evidence>
<dbReference type="Pfam" id="PF23925">
    <property type="entry name" value="A-sol_ELP1"/>
    <property type="match status" value="2"/>
</dbReference>
<dbReference type="InterPro" id="IPR056169">
    <property type="entry name" value="HB_ELP1"/>
</dbReference>
<feature type="coiled-coil region" evidence="6">
    <location>
        <begin position="1156"/>
        <end position="1183"/>
    </location>
</feature>
<evidence type="ECO:0000259" key="11">
    <source>
        <dbReference type="Pfam" id="PF23925"/>
    </source>
</evidence>
<dbReference type="InterPro" id="IPR056164">
    <property type="entry name" value="Beta-prop_ELP1_1st"/>
</dbReference>
<feature type="domain" description="ELP1 alpha-solenoid" evidence="11">
    <location>
        <begin position="770"/>
        <end position="836"/>
    </location>
</feature>
<dbReference type="EMBL" id="KN832994">
    <property type="protein sequence ID" value="KIM82393.1"/>
    <property type="molecule type" value="Genomic_DNA"/>
</dbReference>
<dbReference type="PANTHER" id="PTHR12747:SF0">
    <property type="entry name" value="ELONGATOR COMPLEX PROTEIN 1"/>
    <property type="match status" value="1"/>
</dbReference>
<dbReference type="Pfam" id="PF23936">
    <property type="entry name" value="HB_ELP1"/>
    <property type="match status" value="1"/>
</dbReference>
<feature type="domain" description="ELP1 three-helical bundle" evidence="12">
    <location>
        <begin position="1144"/>
        <end position="1310"/>
    </location>
</feature>
<comment type="pathway">
    <text evidence="1">tRNA modification; 5-methoxycarbonylmethyl-2-thiouridine-tRNA biosynthesis.</text>
</comment>
<dbReference type="InterPro" id="IPR056166">
    <property type="entry name" value="TPR_ELP1"/>
</dbReference>
<evidence type="ECO:0000259" key="8">
    <source>
        <dbReference type="Pfam" id="PF04762"/>
    </source>
</evidence>
<dbReference type="PIRSF" id="PIRSF017233">
    <property type="entry name" value="IKAP"/>
    <property type="match status" value="1"/>
</dbReference>
<organism evidence="13 14">
    <name type="scientific">Piloderma croceum (strain F 1598)</name>
    <dbReference type="NCBI Taxonomy" id="765440"/>
    <lineage>
        <taxon>Eukaryota</taxon>
        <taxon>Fungi</taxon>
        <taxon>Dikarya</taxon>
        <taxon>Basidiomycota</taxon>
        <taxon>Agaricomycotina</taxon>
        <taxon>Agaricomycetes</taxon>
        <taxon>Agaricomycetidae</taxon>
        <taxon>Atheliales</taxon>
        <taxon>Atheliaceae</taxon>
        <taxon>Piloderma</taxon>
    </lineage>
</organism>
<evidence type="ECO:0000259" key="10">
    <source>
        <dbReference type="Pfam" id="PF23878"/>
    </source>
</evidence>
<dbReference type="GO" id="GO:0033588">
    <property type="term" value="C:elongator holoenzyme complex"/>
    <property type="evidence" value="ECO:0007669"/>
    <property type="project" value="InterPro"/>
</dbReference>
<dbReference type="STRING" id="765440.A0A0C3B7W1"/>
<evidence type="ECO:0000259" key="12">
    <source>
        <dbReference type="Pfam" id="PF23936"/>
    </source>
</evidence>
<proteinExistence type="inferred from homology"/>
<keyword evidence="3 5" id="KW-0963">Cytoplasm</keyword>
<feature type="compositionally biased region" description="Basic residues" evidence="7">
    <location>
        <begin position="1224"/>
        <end position="1236"/>
    </location>
</feature>
<feature type="domain" description="ELP1 TPR" evidence="10">
    <location>
        <begin position="952"/>
        <end position="1114"/>
    </location>
</feature>
<dbReference type="Proteomes" id="UP000054166">
    <property type="component" value="Unassembled WGS sequence"/>
</dbReference>
<comment type="function">
    <text evidence="5">Component of the elongator complex which is required for multiple tRNA modifications, including mcm5U (5-methoxycarbonylmethyl uridine), mcm5s2U (5-methoxycarbonylmethyl-2-thiouridine), and ncm5U (5-carbamoylmethyl uridine). The elongator complex catalyzes formation of carboxymethyluridine in the wobble base at position 34 in tRNAs.</text>
</comment>
<feature type="domain" description="ELP1 N-terminal second beta-propeller" evidence="9">
    <location>
        <begin position="443"/>
        <end position="746"/>
    </location>
</feature>
<dbReference type="GO" id="GO:0002926">
    <property type="term" value="P:tRNA wobble base 5-methoxycarbonylmethyl-2-thiouridinylation"/>
    <property type="evidence" value="ECO:0007669"/>
    <property type="project" value="TreeGrafter"/>
</dbReference>
<evidence type="ECO:0000256" key="5">
    <source>
        <dbReference type="PIRNR" id="PIRNR017233"/>
    </source>
</evidence>
<dbReference type="InterPro" id="IPR056165">
    <property type="entry name" value="Beta-prop_ELP1_2nd"/>
</dbReference>
<dbReference type="InParanoid" id="A0A0C3B7W1"/>
<dbReference type="InterPro" id="IPR006849">
    <property type="entry name" value="Elp1"/>
</dbReference>